<dbReference type="OrthoDB" id="5455720at2"/>
<protein>
    <recommendedName>
        <fullName evidence="1">Hemerythrin-like domain-containing protein</fullName>
    </recommendedName>
</protein>
<dbReference type="AlphaFoldDB" id="A0A1N6FLY1"/>
<dbReference type="RefSeq" id="WP_074216204.1">
    <property type="nucleotide sequence ID" value="NZ_FSRG01000004.1"/>
</dbReference>
<evidence type="ECO:0000259" key="1">
    <source>
        <dbReference type="Pfam" id="PF01814"/>
    </source>
</evidence>
<keyword evidence="3" id="KW-1185">Reference proteome</keyword>
<dbReference type="InterPro" id="IPR038309">
    <property type="entry name" value="Rsd/AlgQ_sf"/>
</dbReference>
<dbReference type="EMBL" id="FSRG01000004">
    <property type="protein sequence ID" value="SIN96278.1"/>
    <property type="molecule type" value="Genomic_DNA"/>
</dbReference>
<dbReference type="Proteomes" id="UP000184694">
    <property type="component" value="Unassembled WGS sequence"/>
</dbReference>
<organism evidence="2 3">
    <name type="scientific">Halodesulfovibrio marinisediminis DSM 17456</name>
    <dbReference type="NCBI Taxonomy" id="1121457"/>
    <lineage>
        <taxon>Bacteria</taxon>
        <taxon>Pseudomonadati</taxon>
        <taxon>Thermodesulfobacteriota</taxon>
        <taxon>Desulfovibrionia</taxon>
        <taxon>Desulfovibrionales</taxon>
        <taxon>Desulfovibrionaceae</taxon>
        <taxon>Halodesulfovibrio</taxon>
    </lineage>
</organism>
<dbReference type="InterPro" id="IPR012312">
    <property type="entry name" value="Hemerythrin-like"/>
</dbReference>
<evidence type="ECO:0000313" key="3">
    <source>
        <dbReference type="Proteomes" id="UP000184694"/>
    </source>
</evidence>
<reference evidence="3" key="1">
    <citation type="submission" date="2016-11" db="EMBL/GenBank/DDBJ databases">
        <authorList>
            <person name="Varghese N."/>
            <person name="Submissions S."/>
        </authorList>
    </citation>
    <scope>NUCLEOTIDE SEQUENCE [LARGE SCALE GENOMIC DNA]</scope>
    <source>
        <strain evidence="3">DSM 17456</strain>
    </source>
</reference>
<gene>
    <name evidence="2" type="ORF">SAMN02745161_1386</name>
</gene>
<proteinExistence type="predicted"/>
<dbReference type="Gene3D" id="1.20.120.1370">
    <property type="entry name" value="Regulator of RNA polymerase sigma(70) subunit, domain 4"/>
    <property type="match status" value="1"/>
</dbReference>
<sequence length="134" mass="15467">MSQLIATLTNQHKDLLEGFSEIKKLGVCSKEGQRKLLSLKGALVTHLNKEDRELYPILKRAAESDSDLKRMLDSYLVEMNQITKDVIQFFEKYSHGGEGLEFAKDYGRLVGILTRRTRKEELTIYKKFEALKTK</sequence>
<name>A0A1N6FLY1_9BACT</name>
<feature type="domain" description="Hemerythrin-like" evidence="1">
    <location>
        <begin position="4"/>
        <end position="127"/>
    </location>
</feature>
<dbReference type="Pfam" id="PF01814">
    <property type="entry name" value="Hemerythrin"/>
    <property type="match status" value="1"/>
</dbReference>
<evidence type="ECO:0000313" key="2">
    <source>
        <dbReference type="EMBL" id="SIN96278.1"/>
    </source>
</evidence>
<accession>A0A1N6FLY1</accession>